<feature type="transmembrane region" description="Helical" evidence="1">
    <location>
        <begin position="78"/>
        <end position="98"/>
    </location>
</feature>
<protein>
    <submittedName>
        <fullName evidence="2">DUF1345 domain-containing protein</fullName>
    </submittedName>
</protein>
<proteinExistence type="predicted"/>
<feature type="transmembrane region" description="Helical" evidence="1">
    <location>
        <begin position="192"/>
        <end position="210"/>
    </location>
</feature>
<gene>
    <name evidence="2" type="ORF">GCM10009807_21580</name>
</gene>
<evidence type="ECO:0000313" key="2">
    <source>
        <dbReference type="EMBL" id="GAA1677322.1"/>
    </source>
</evidence>
<comment type="caution">
    <text evidence="2">The sequence shown here is derived from an EMBL/GenBank/DDBJ whole genome shotgun (WGS) entry which is preliminary data.</text>
</comment>
<reference evidence="2 3" key="1">
    <citation type="journal article" date="2019" name="Int. J. Syst. Evol. Microbiol.">
        <title>The Global Catalogue of Microorganisms (GCM) 10K type strain sequencing project: providing services to taxonomists for standard genome sequencing and annotation.</title>
        <authorList>
            <consortium name="The Broad Institute Genomics Platform"/>
            <consortium name="The Broad Institute Genome Sequencing Center for Infectious Disease"/>
            <person name="Wu L."/>
            <person name="Ma J."/>
        </authorList>
    </citation>
    <scope>NUCLEOTIDE SEQUENCE [LARGE SCALE GENOMIC DNA]</scope>
    <source>
        <strain evidence="2 3">JCM 15575</strain>
    </source>
</reference>
<keyword evidence="1" id="KW-0812">Transmembrane</keyword>
<keyword evidence="3" id="KW-1185">Reference proteome</keyword>
<name>A0ABN2GV54_9MICO</name>
<accession>A0ABN2GV54</accession>
<dbReference type="Pfam" id="PF07077">
    <property type="entry name" value="DUF1345"/>
    <property type="match status" value="1"/>
</dbReference>
<feature type="transmembrane region" description="Helical" evidence="1">
    <location>
        <begin position="110"/>
        <end position="127"/>
    </location>
</feature>
<keyword evidence="1" id="KW-0472">Membrane</keyword>
<sequence length="213" mass="22165">MAVNPVRLAALSRSLVAAVIGVIGGLTAAPFLGIAAGLLAGWSGFAATNVVWLAILIWPMDAAQTRAHATGEDPGRSFARLVALVGSVASLGAVAIVLIQTQTTSELESYLLAAIAVVSVASSWALIQADYMLRVAHLYYGAPGGGIDFNQHDDPSYTDFAYFSLGIGMGYQVGDSAVRTNQIRRLVIAQSLLAYLFGAVIIGTVVNLVIDLS</sequence>
<feature type="transmembrane region" description="Helical" evidence="1">
    <location>
        <begin position="39"/>
        <end position="58"/>
    </location>
</feature>
<dbReference type="EMBL" id="BAAAPK010000001">
    <property type="protein sequence ID" value="GAA1677322.1"/>
    <property type="molecule type" value="Genomic_DNA"/>
</dbReference>
<dbReference type="InterPro" id="IPR009781">
    <property type="entry name" value="DUF1345"/>
</dbReference>
<dbReference type="RefSeq" id="WP_344054419.1">
    <property type="nucleotide sequence ID" value="NZ_BAAAPK010000001.1"/>
</dbReference>
<evidence type="ECO:0000313" key="3">
    <source>
        <dbReference type="Proteomes" id="UP001500596"/>
    </source>
</evidence>
<keyword evidence="1" id="KW-1133">Transmembrane helix</keyword>
<dbReference type="Proteomes" id="UP001500596">
    <property type="component" value="Unassembled WGS sequence"/>
</dbReference>
<evidence type="ECO:0000256" key="1">
    <source>
        <dbReference type="SAM" id="Phobius"/>
    </source>
</evidence>
<feature type="transmembrane region" description="Helical" evidence="1">
    <location>
        <begin position="12"/>
        <end position="33"/>
    </location>
</feature>
<organism evidence="2 3">
    <name type="scientific">Microbacterium lacus</name>
    <dbReference type="NCBI Taxonomy" id="415217"/>
    <lineage>
        <taxon>Bacteria</taxon>
        <taxon>Bacillati</taxon>
        <taxon>Actinomycetota</taxon>
        <taxon>Actinomycetes</taxon>
        <taxon>Micrococcales</taxon>
        <taxon>Microbacteriaceae</taxon>
        <taxon>Microbacterium</taxon>
    </lineage>
</organism>